<evidence type="ECO:0000256" key="7">
    <source>
        <dbReference type="SAM" id="Phobius"/>
    </source>
</evidence>
<evidence type="ECO:0000256" key="2">
    <source>
        <dbReference type="ARBA" id="ARBA00006679"/>
    </source>
</evidence>
<feature type="transmembrane region" description="Helical" evidence="7">
    <location>
        <begin position="121"/>
        <end position="140"/>
    </location>
</feature>
<dbReference type="RefSeq" id="WP_166828087.1">
    <property type="nucleotide sequence ID" value="NZ_JAAOLX010000008.1"/>
</dbReference>
<sequence>MPLLLRLQRFAELKPLNTLAPAADLLLRLYIGKVFFLSGLTKIADWNTTLFLFNDEYHVPLLPPQLAAIAGTAGELALPVLLILGLFTRLSAVGLFALNLLAVASYYHVLKDIPAALQDHLEWGLMIFTLAAVPLSRWSLDTFLQRRSV</sequence>
<dbReference type="InterPro" id="IPR032808">
    <property type="entry name" value="DoxX"/>
</dbReference>
<comment type="caution">
    <text evidence="8">The sequence shown here is derived from an EMBL/GenBank/DDBJ whole genome shotgun (WGS) entry which is preliminary data.</text>
</comment>
<name>A0ABX0KSB8_9NEIS</name>
<protein>
    <submittedName>
        <fullName evidence="8">DoxX family protein</fullName>
    </submittedName>
</protein>
<evidence type="ECO:0000256" key="3">
    <source>
        <dbReference type="ARBA" id="ARBA00022475"/>
    </source>
</evidence>
<keyword evidence="3" id="KW-1003">Cell membrane</keyword>
<gene>
    <name evidence="8" type="ORF">HA050_15610</name>
</gene>
<evidence type="ECO:0000256" key="5">
    <source>
        <dbReference type="ARBA" id="ARBA00022989"/>
    </source>
</evidence>
<dbReference type="Proteomes" id="UP000712570">
    <property type="component" value="Unassembled WGS sequence"/>
</dbReference>
<feature type="transmembrane region" description="Helical" evidence="7">
    <location>
        <begin position="90"/>
        <end position="109"/>
    </location>
</feature>
<comment type="subcellular location">
    <subcellularLocation>
        <location evidence="1">Cell membrane</location>
        <topology evidence="1">Multi-pass membrane protein</topology>
    </subcellularLocation>
</comment>
<dbReference type="PANTHER" id="PTHR33452:SF1">
    <property type="entry name" value="INNER MEMBRANE PROTEIN YPHA-RELATED"/>
    <property type="match status" value="1"/>
</dbReference>
<keyword evidence="6 7" id="KW-0472">Membrane</keyword>
<evidence type="ECO:0000313" key="9">
    <source>
        <dbReference type="Proteomes" id="UP000712570"/>
    </source>
</evidence>
<evidence type="ECO:0000256" key="1">
    <source>
        <dbReference type="ARBA" id="ARBA00004651"/>
    </source>
</evidence>
<keyword evidence="5 7" id="KW-1133">Transmembrane helix</keyword>
<keyword evidence="9" id="KW-1185">Reference proteome</keyword>
<evidence type="ECO:0000256" key="6">
    <source>
        <dbReference type="ARBA" id="ARBA00023136"/>
    </source>
</evidence>
<dbReference type="PANTHER" id="PTHR33452">
    <property type="entry name" value="OXIDOREDUCTASE CATD-RELATED"/>
    <property type="match status" value="1"/>
</dbReference>
<dbReference type="InterPro" id="IPR051907">
    <property type="entry name" value="DoxX-like_oxidoreductase"/>
</dbReference>
<organism evidence="8 9">
    <name type="scientific">Iodobacter violaceini</name>
    <dbReference type="NCBI Taxonomy" id="3044271"/>
    <lineage>
        <taxon>Bacteria</taxon>
        <taxon>Pseudomonadati</taxon>
        <taxon>Pseudomonadota</taxon>
        <taxon>Betaproteobacteria</taxon>
        <taxon>Neisseriales</taxon>
        <taxon>Chitinibacteraceae</taxon>
        <taxon>Iodobacter</taxon>
    </lineage>
</organism>
<comment type="similarity">
    <text evidence="2">Belongs to the DoxX family.</text>
</comment>
<evidence type="ECO:0000313" key="8">
    <source>
        <dbReference type="EMBL" id="NHQ87545.1"/>
    </source>
</evidence>
<dbReference type="Pfam" id="PF07681">
    <property type="entry name" value="DoxX"/>
    <property type="match status" value="1"/>
</dbReference>
<feature type="transmembrane region" description="Helical" evidence="7">
    <location>
        <begin position="64"/>
        <end position="83"/>
    </location>
</feature>
<evidence type="ECO:0000256" key="4">
    <source>
        <dbReference type="ARBA" id="ARBA00022692"/>
    </source>
</evidence>
<proteinExistence type="inferred from homology"/>
<keyword evidence="4 7" id="KW-0812">Transmembrane</keyword>
<dbReference type="EMBL" id="JAAOLX010000008">
    <property type="protein sequence ID" value="NHQ87545.1"/>
    <property type="molecule type" value="Genomic_DNA"/>
</dbReference>
<accession>A0ABX0KSB8</accession>
<reference evidence="8 9" key="1">
    <citation type="submission" date="2020-03" db="EMBL/GenBank/DDBJ databases">
        <title>Draft genome sequence of environmentally isolated violet-colored cultures.</title>
        <authorList>
            <person name="Wilson H.S."/>
        </authorList>
    </citation>
    <scope>NUCLEOTIDE SEQUENCE [LARGE SCALE GENOMIC DNA]</scope>
    <source>
        <strain evidence="8 9">HSC-16F04</strain>
    </source>
</reference>